<dbReference type="EMBL" id="CP093343">
    <property type="protein sequence ID" value="WOG85475.1"/>
    <property type="molecule type" value="Genomic_DNA"/>
</dbReference>
<dbReference type="Pfam" id="PF14299">
    <property type="entry name" value="PP2"/>
    <property type="match status" value="1"/>
</dbReference>
<dbReference type="GO" id="GO:0030246">
    <property type="term" value="F:carbohydrate binding"/>
    <property type="evidence" value="ECO:0007669"/>
    <property type="project" value="InterPro"/>
</dbReference>
<keyword evidence="2" id="KW-1185">Reference proteome</keyword>
<reference evidence="1" key="1">
    <citation type="journal article" date="2016" name="Nat. Genet.">
        <title>A high-quality carrot genome assembly provides new insights into carotenoid accumulation and asterid genome evolution.</title>
        <authorList>
            <person name="Iorizzo M."/>
            <person name="Ellison S."/>
            <person name="Senalik D."/>
            <person name="Zeng P."/>
            <person name="Satapoomin P."/>
            <person name="Huang J."/>
            <person name="Bowman M."/>
            <person name="Iovene M."/>
            <person name="Sanseverino W."/>
            <person name="Cavagnaro P."/>
            <person name="Yildiz M."/>
            <person name="Macko-Podgorni A."/>
            <person name="Moranska E."/>
            <person name="Grzebelus E."/>
            <person name="Grzebelus D."/>
            <person name="Ashrafi H."/>
            <person name="Zheng Z."/>
            <person name="Cheng S."/>
            <person name="Spooner D."/>
            <person name="Van Deynze A."/>
            <person name="Simon P."/>
        </authorList>
    </citation>
    <scope>NUCLEOTIDE SEQUENCE</scope>
    <source>
        <tissue evidence="1">Leaf</tissue>
    </source>
</reference>
<dbReference type="PANTHER" id="PTHR48478">
    <property type="entry name" value="LECTIN-LIKE"/>
    <property type="match status" value="1"/>
</dbReference>
<protein>
    <submittedName>
        <fullName evidence="1">Uncharacterized protein</fullName>
    </submittedName>
</protein>
<evidence type="ECO:0000313" key="2">
    <source>
        <dbReference type="Proteomes" id="UP000077755"/>
    </source>
</evidence>
<name>A0AAF0W8X9_DAUCS</name>
<gene>
    <name evidence="1" type="ORF">DCAR_0104664</name>
</gene>
<dbReference type="InterPro" id="IPR025886">
    <property type="entry name" value="PP2-like"/>
</dbReference>
<dbReference type="Proteomes" id="UP000077755">
    <property type="component" value="Chromosome 1"/>
</dbReference>
<sequence length="160" mass="17568">MVQSCAAVITAKELSIVWGSDSRYWKWVFKTYPMISCEALEVAELIEVCWLEIDGKYSAINLIKGVNYGVYFVVELSDNLCMNGPVTLKLTCPNGTTEEHKEYLETMPKNTLVGLRVGEFCDTAACGCENTVKFSMNGCDGTTWKTGLTVIGAVIAPVIC</sequence>
<dbReference type="AlphaFoldDB" id="A0AAF0W8X9"/>
<evidence type="ECO:0000313" key="1">
    <source>
        <dbReference type="EMBL" id="WOG85475.1"/>
    </source>
</evidence>
<dbReference type="PANTHER" id="PTHR48478:SF1">
    <property type="entry name" value="LECTIN-LIKE"/>
    <property type="match status" value="1"/>
</dbReference>
<dbReference type="InterPro" id="IPR052147">
    <property type="entry name" value="PP2-like/Lectin"/>
</dbReference>
<organism evidence="1 2">
    <name type="scientific">Daucus carota subsp. sativus</name>
    <name type="common">Carrot</name>
    <dbReference type="NCBI Taxonomy" id="79200"/>
    <lineage>
        <taxon>Eukaryota</taxon>
        <taxon>Viridiplantae</taxon>
        <taxon>Streptophyta</taxon>
        <taxon>Embryophyta</taxon>
        <taxon>Tracheophyta</taxon>
        <taxon>Spermatophyta</taxon>
        <taxon>Magnoliopsida</taxon>
        <taxon>eudicotyledons</taxon>
        <taxon>Gunneridae</taxon>
        <taxon>Pentapetalae</taxon>
        <taxon>asterids</taxon>
        <taxon>campanulids</taxon>
        <taxon>Apiales</taxon>
        <taxon>Apiaceae</taxon>
        <taxon>Apioideae</taxon>
        <taxon>Scandiceae</taxon>
        <taxon>Daucinae</taxon>
        <taxon>Daucus</taxon>
        <taxon>Daucus sect. Daucus</taxon>
    </lineage>
</organism>
<proteinExistence type="predicted"/>
<reference evidence="1" key="2">
    <citation type="submission" date="2022-03" db="EMBL/GenBank/DDBJ databases">
        <title>Draft title - Genomic analysis of global carrot germplasm unveils the trajectory of domestication and the origin of high carotenoid orange carrot.</title>
        <authorList>
            <person name="Iorizzo M."/>
            <person name="Ellison S."/>
            <person name="Senalik D."/>
            <person name="Macko-Podgorni A."/>
            <person name="Grzebelus D."/>
            <person name="Bostan H."/>
            <person name="Rolling W."/>
            <person name="Curaba J."/>
            <person name="Simon P."/>
        </authorList>
    </citation>
    <scope>NUCLEOTIDE SEQUENCE</scope>
    <source>
        <tissue evidence="1">Leaf</tissue>
    </source>
</reference>
<accession>A0AAF0W8X9</accession>